<accession>A0ABR2VWB1</accession>
<evidence type="ECO:0000256" key="1">
    <source>
        <dbReference type="SAM" id="MobiDB-lite"/>
    </source>
</evidence>
<feature type="region of interest" description="Disordered" evidence="1">
    <location>
        <begin position="7"/>
        <end position="44"/>
    </location>
</feature>
<proteinExistence type="predicted"/>
<feature type="compositionally biased region" description="Low complexity" evidence="1">
    <location>
        <begin position="25"/>
        <end position="41"/>
    </location>
</feature>
<dbReference type="Proteomes" id="UP001479436">
    <property type="component" value="Unassembled WGS sequence"/>
</dbReference>
<comment type="caution">
    <text evidence="2">The sequence shown here is derived from an EMBL/GenBank/DDBJ whole genome shotgun (WGS) entry which is preliminary data.</text>
</comment>
<gene>
    <name evidence="2" type="ORF">K7432_010002</name>
</gene>
<sequence>MLSVVVLGKKQKHQHTSTTVTSLNPSSTMTLSGPTTTSGSSVAADSVTPTNINLKPEATALPNVTAAEVSGSYALQPPSITYFAGLVVSLLLACEIVL</sequence>
<evidence type="ECO:0000313" key="2">
    <source>
        <dbReference type="EMBL" id="KAK9707764.1"/>
    </source>
</evidence>
<protein>
    <submittedName>
        <fullName evidence="2">Uncharacterized protein</fullName>
    </submittedName>
</protein>
<organism evidence="2 3">
    <name type="scientific">Basidiobolus ranarum</name>
    <dbReference type="NCBI Taxonomy" id="34480"/>
    <lineage>
        <taxon>Eukaryota</taxon>
        <taxon>Fungi</taxon>
        <taxon>Fungi incertae sedis</taxon>
        <taxon>Zoopagomycota</taxon>
        <taxon>Entomophthoromycotina</taxon>
        <taxon>Basidiobolomycetes</taxon>
        <taxon>Basidiobolales</taxon>
        <taxon>Basidiobolaceae</taxon>
        <taxon>Basidiobolus</taxon>
    </lineage>
</organism>
<name>A0ABR2VWB1_9FUNG</name>
<dbReference type="EMBL" id="JASJQH010007532">
    <property type="protein sequence ID" value="KAK9707764.1"/>
    <property type="molecule type" value="Genomic_DNA"/>
</dbReference>
<evidence type="ECO:0000313" key="3">
    <source>
        <dbReference type="Proteomes" id="UP001479436"/>
    </source>
</evidence>
<reference evidence="2 3" key="1">
    <citation type="submission" date="2023-04" db="EMBL/GenBank/DDBJ databases">
        <title>Genome of Basidiobolus ranarum AG-B5.</title>
        <authorList>
            <person name="Stajich J.E."/>
            <person name="Carter-House D."/>
            <person name="Gryganskyi A."/>
        </authorList>
    </citation>
    <scope>NUCLEOTIDE SEQUENCE [LARGE SCALE GENOMIC DNA]</scope>
    <source>
        <strain evidence="2 3">AG-B5</strain>
    </source>
</reference>
<keyword evidence="3" id="KW-1185">Reference proteome</keyword>